<proteinExistence type="predicted"/>
<accession>A0A2I0VY61</accession>
<reference evidence="1 2" key="1">
    <citation type="journal article" date="2016" name="Sci. Rep.">
        <title>The Dendrobium catenatum Lindl. genome sequence provides insights into polysaccharide synthase, floral development and adaptive evolution.</title>
        <authorList>
            <person name="Zhang G.Q."/>
            <person name="Xu Q."/>
            <person name="Bian C."/>
            <person name="Tsai W.C."/>
            <person name="Yeh C.M."/>
            <person name="Liu K.W."/>
            <person name="Yoshida K."/>
            <person name="Zhang L.S."/>
            <person name="Chang S.B."/>
            <person name="Chen F."/>
            <person name="Shi Y."/>
            <person name="Su Y.Y."/>
            <person name="Zhang Y.Q."/>
            <person name="Chen L.J."/>
            <person name="Yin Y."/>
            <person name="Lin M."/>
            <person name="Huang H."/>
            <person name="Deng H."/>
            <person name="Wang Z.W."/>
            <person name="Zhu S.L."/>
            <person name="Zhao X."/>
            <person name="Deng C."/>
            <person name="Niu S.C."/>
            <person name="Huang J."/>
            <person name="Wang M."/>
            <person name="Liu G.H."/>
            <person name="Yang H.J."/>
            <person name="Xiao X.J."/>
            <person name="Hsiao Y.Y."/>
            <person name="Wu W.L."/>
            <person name="Chen Y.Y."/>
            <person name="Mitsuda N."/>
            <person name="Ohme-Takagi M."/>
            <person name="Luo Y.B."/>
            <person name="Van de Peer Y."/>
            <person name="Liu Z.J."/>
        </authorList>
    </citation>
    <scope>NUCLEOTIDE SEQUENCE [LARGE SCALE GENOMIC DNA]</scope>
    <source>
        <tissue evidence="1">The whole plant</tissue>
    </source>
</reference>
<keyword evidence="2" id="KW-1185">Reference proteome</keyword>
<organism evidence="1 2">
    <name type="scientific">Dendrobium catenatum</name>
    <dbReference type="NCBI Taxonomy" id="906689"/>
    <lineage>
        <taxon>Eukaryota</taxon>
        <taxon>Viridiplantae</taxon>
        <taxon>Streptophyta</taxon>
        <taxon>Embryophyta</taxon>
        <taxon>Tracheophyta</taxon>
        <taxon>Spermatophyta</taxon>
        <taxon>Magnoliopsida</taxon>
        <taxon>Liliopsida</taxon>
        <taxon>Asparagales</taxon>
        <taxon>Orchidaceae</taxon>
        <taxon>Epidendroideae</taxon>
        <taxon>Malaxideae</taxon>
        <taxon>Dendrobiinae</taxon>
        <taxon>Dendrobium</taxon>
    </lineage>
</organism>
<name>A0A2I0VY61_9ASPA</name>
<sequence length="91" mass="9501">MEEIEELRAKAIASMPFSTNPNSSSTAAAISGGGGCGGGELKSLKSREEGEVSSGEDAVEIFLLKLYSLILPFPASDSFTAGLSYWILVVL</sequence>
<dbReference type="AlphaFoldDB" id="A0A2I0VY61"/>
<gene>
    <name evidence="1" type="ORF">MA16_Dca026462</name>
</gene>
<protein>
    <submittedName>
        <fullName evidence="1">Uncharacterized protein</fullName>
    </submittedName>
</protein>
<evidence type="ECO:0000313" key="2">
    <source>
        <dbReference type="Proteomes" id="UP000233837"/>
    </source>
</evidence>
<evidence type="ECO:0000313" key="1">
    <source>
        <dbReference type="EMBL" id="PKU68352.1"/>
    </source>
</evidence>
<dbReference type="EMBL" id="KZ503104">
    <property type="protein sequence ID" value="PKU68352.1"/>
    <property type="molecule type" value="Genomic_DNA"/>
</dbReference>
<reference evidence="1 2" key="2">
    <citation type="journal article" date="2017" name="Nature">
        <title>The Apostasia genome and the evolution of orchids.</title>
        <authorList>
            <person name="Zhang G.Q."/>
            <person name="Liu K.W."/>
            <person name="Li Z."/>
            <person name="Lohaus R."/>
            <person name="Hsiao Y.Y."/>
            <person name="Niu S.C."/>
            <person name="Wang J.Y."/>
            <person name="Lin Y.C."/>
            <person name="Xu Q."/>
            <person name="Chen L.J."/>
            <person name="Yoshida K."/>
            <person name="Fujiwara S."/>
            <person name="Wang Z.W."/>
            <person name="Zhang Y.Q."/>
            <person name="Mitsuda N."/>
            <person name="Wang M."/>
            <person name="Liu G.H."/>
            <person name="Pecoraro L."/>
            <person name="Huang H.X."/>
            <person name="Xiao X.J."/>
            <person name="Lin M."/>
            <person name="Wu X.Y."/>
            <person name="Wu W.L."/>
            <person name="Chen Y.Y."/>
            <person name="Chang S.B."/>
            <person name="Sakamoto S."/>
            <person name="Ohme-Takagi M."/>
            <person name="Yagi M."/>
            <person name="Zeng S.J."/>
            <person name="Shen C.Y."/>
            <person name="Yeh C.M."/>
            <person name="Luo Y.B."/>
            <person name="Tsai W.C."/>
            <person name="Van de Peer Y."/>
            <person name="Liu Z.J."/>
        </authorList>
    </citation>
    <scope>NUCLEOTIDE SEQUENCE [LARGE SCALE GENOMIC DNA]</scope>
    <source>
        <tissue evidence="1">The whole plant</tissue>
    </source>
</reference>
<dbReference type="Proteomes" id="UP000233837">
    <property type="component" value="Unassembled WGS sequence"/>
</dbReference>